<dbReference type="EMBL" id="VSSQ01000209">
    <property type="protein sequence ID" value="MPL85645.1"/>
    <property type="molecule type" value="Genomic_DNA"/>
</dbReference>
<dbReference type="PANTHER" id="PTHR33217">
    <property type="entry name" value="TRANSPOSASE FOR INSERTION SEQUENCE ELEMENT IS1081"/>
    <property type="match status" value="1"/>
</dbReference>
<evidence type="ECO:0000256" key="2">
    <source>
        <dbReference type="ARBA" id="ARBA00023125"/>
    </source>
</evidence>
<dbReference type="PANTHER" id="PTHR33217:SF5">
    <property type="entry name" value="MUTATOR FAMILY TRANSPOSASE"/>
    <property type="match status" value="1"/>
</dbReference>
<reference evidence="4" key="1">
    <citation type="submission" date="2019-08" db="EMBL/GenBank/DDBJ databases">
        <authorList>
            <person name="Kucharzyk K."/>
            <person name="Murdoch R.W."/>
            <person name="Higgins S."/>
            <person name="Loffler F."/>
        </authorList>
    </citation>
    <scope>NUCLEOTIDE SEQUENCE</scope>
</reference>
<keyword evidence="1" id="KW-0815">Transposition</keyword>
<protein>
    <submittedName>
        <fullName evidence="4">IS256 family transposase ISSod18</fullName>
    </submittedName>
</protein>
<organism evidence="4">
    <name type="scientific">bioreactor metagenome</name>
    <dbReference type="NCBI Taxonomy" id="1076179"/>
    <lineage>
        <taxon>unclassified sequences</taxon>
        <taxon>metagenomes</taxon>
        <taxon>ecological metagenomes</taxon>
    </lineage>
</organism>
<comment type="caution">
    <text evidence="4">The sequence shown here is derived from an EMBL/GenBank/DDBJ whole genome shotgun (WGS) entry which is preliminary data.</text>
</comment>
<accession>A0A644V3M7</accession>
<evidence type="ECO:0000256" key="1">
    <source>
        <dbReference type="ARBA" id="ARBA00022578"/>
    </source>
</evidence>
<evidence type="ECO:0000313" key="4">
    <source>
        <dbReference type="EMBL" id="MPL85645.1"/>
    </source>
</evidence>
<gene>
    <name evidence="4" type="ORF">SDC9_31617</name>
</gene>
<dbReference type="NCBIfam" id="NF033543">
    <property type="entry name" value="transpos_IS256"/>
    <property type="match status" value="1"/>
</dbReference>
<evidence type="ECO:0000256" key="3">
    <source>
        <dbReference type="ARBA" id="ARBA00023172"/>
    </source>
</evidence>
<dbReference type="PROSITE" id="PS01007">
    <property type="entry name" value="TRANSPOSASE_MUTATOR"/>
    <property type="match status" value="1"/>
</dbReference>
<keyword evidence="2" id="KW-0238">DNA-binding</keyword>
<keyword evidence="3" id="KW-0233">DNA recombination</keyword>
<proteinExistence type="predicted"/>
<name>A0A644V3M7_9ZZZZ</name>
<dbReference type="InterPro" id="IPR001207">
    <property type="entry name" value="Transposase_mutator"/>
</dbReference>
<dbReference type="Pfam" id="PF00872">
    <property type="entry name" value="Transposase_mut"/>
    <property type="match status" value="1"/>
</dbReference>
<dbReference type="GO" id="GO:0006313">
    <property type="term" value="P:DNA transposition"/>
    <property type="evidence" value="ECO:0007669"/>
    <property type="project" value="InterPro"/>
</dbReference>
<sequence length="257" mass="29659">MKELLEDWRNRTLEPFYPILFLDALVINVREDGKVAKKSIYMALAINQEGRKELLGLWIDQSEGAKFWLRILNELKNRGVQDILLTAVDGLSGFPEAIAAVFPKTEVQLCIVHMVRNSLKFVPYKDRKAIATDLKKIYSAPSEEVAVDELKTFSAKWDARYPMISRSWKSRWAELTPFFKFPATIRKVIYTTNAIESLNYSVRKITKNRQSFPSADAAMKLLFMALQNISKRWTMPIRDWGSAMNQFAILYGDRVPL</sequence>
<dbReference type="AlphaFoldDB" id="A0A644V3M7"/>
<dbReference type="GO" id="GO:0003677">
    <property type="term" value="F:DNA binding"/>
    <property type="evidence" value="ECO:0007669"/>
    <property type="project" value="UniProtKB-KW"/>
</dbReference>
<dbReference type="GO" id="GO:0004803">
    <property type="term" value="F:transposase activity"/>
    <property type="evidence" value="ECO:0007669"/>
    <property type="project" value="InterPro"/>
</dbReference>